<comment type="caution">
    <text evidence="1">The sequence shown here is derived from an EMBL/GenBank/DDBJ whole genome shotgun (WGS) entry which is preliminary data.</text>
</comment>
<dbReference type="Proteomes" id="UP001419268">
    <property type="component" value="Unassembled WGS sequence"/>
</dbReference>
<keyword evidence="2" id="KW-1185">Reference proteome</keyword>
<reference evidence="1 2" key="1">
    <citation type="submission" date="2024-01" db="EMBL/GenBank/DDBJ databases">
        <title>Genome assemblies of Stephania.</title>
        <authorList>
            <person name="Yang L."/>
        </authorList>
    </citation>
    <scope>NUCLEOTIDE SEQUENCE [LARGE SCALE GENOMIC DNA]</scope>
    <source>
        <strain evidence="1">JXDWG</strain>
        <tissue evidence="1">Leaf</tissue>
    </source>
</reference>
<evidence type="ECO:0000313" key="1">
    <source>
        <dbReference type="EMBL" id="KAK9101597.1"/>
    </source>
</evidence>
<sequence length="106" mass="11814">MNPGINHPLLEHLVTELYPFGIQPDAVLQKNQIIIFAAHAIHWSDAEDNLLLTLWFIMGSPRILQGKMPPNIMLPRAFKGITPELACEVKMRLAAQGLHPPSKSTV</sequence>
<protein>
    <submittedName>
        <fullName evidence="1">Uncharacterized protein</fullName>
    </submittedName>
</protein>
<dbReference type="AlphaFoldDB" id="A0AAP0F358"/>
<name>A0AAP0F358_9MAGN</name>
<accession>A0AAP0F358</accession>
<evidence type="ECO:0000313" key="2">
    <source>
        <dbReference type="Proteomes" id="UP001419268"/>
    </source>
</evidence>
<proteinExistence type="predicted"/>
<organism evidence="1 2">
    <name type="scientific">Stephania cephalantha</name>
    <dbReference type="NCBI Taxonomy" id="152367"/>
    <lineage>
        <taxon>Eukaryota</taxon>
        <taxon>Viridiplantae</taxon>
        <taxon>Streptophyta</taxon>
        <taxon>Embryophyta</taxon>
        <taxon>Tracheophyta</taxon>
        <taxon>Spermatophyta</taxon>
        <taxon>Magnoliopsida</taxon>
        <taxon>Ranunculales</taxon>
        <taxon>Menispermaceae</taxon>
        <taxon>Menispermoideae</taxon>
        <taxon>Cissampelideae</taxon>
        <taxon>Stephania</taxon>
    </lineage>
</organism>
<dbReference type="EMBL" id="JBBNAG010000010">
    <property type="protein sequence ID" value="KAK9101597.1"/>
    <property type="molecule type" value="Genomic_DNA"/>
</dbReference>
<gene>
    <name evidence="1" type="ORF">Scep_025027</name>
</gene>